<keyword evidence="9" id="KW-1185">Reference proteome</keyword>
<dbReference type="InterPro" id="IPR003770">
    <property type="entry name" value="MLTG-like"/>
</dbReference>
<feature type="site" description="Important for catalytic activity" evidence="7">
    <location>
        <position position="216"/>
    </location>
</feature>
<evidence type="ECO:0000256" key="7">
    <source>
        <dbReference type="HAMAP-Rule" id="MF_02065"/>
    </source>
</evidence>
<comment type="function">
    <text evidence="7">Functions as a peptidoglycan terminase that cleaves nascent peptidoglycan strands endolytically to terminate their elongation.</text>
</comment>
<dbReference type="Gene3D" id="3.30.160.60">
    <property type="entry name" value="Classic Zinc Finger"/>
    <property type="match status" value="1"/>
</dbReference>
<dbReference type="NCBIfam" id="TIGR00247">
    <property type="entry name" value="endolytic transglycosylase MltG"/>
    <property type="match status" value="1"/>
</dbReference>
<comment type="caution">
    <text evidence="8">The sequence shown here is derived from an EMBL/GenBank/DDBJ whole genome shotgun (WGS) entry which is preliminary data.</text>
</comment>
<evidence type="ECO:0000256" key="1">
    <source>
        <dbReference type="ARBA" id="ARBA00022475"/>
    </source>
</evidence>
<dbReference type="Proteomes" id="UP001143545">
    <property type="component" value="Unassembled WGS sequence"/>
</dbReference>
<keyword evidence="1 7" id="KW-1003">Cell membrane</keyword>
<dbReference type="PANTHER" id="PTHR30518">
    <property type="entry name" value="ENDOLYTIC MUREIN TRANSGLYCOSYLASE"/>
    <property type="match status" value="1"/>
</dbReference>
<evidence type="ECO:0000256" key="2">
    <source>
        <dbReference type="ARBA" id="ARBA00022692"/>
    </source>
</evidence>
<dbReference type="GO" id="GO:0071555">
    <property type="term" value="P:cell wall organization"/>
    <property type="evidence" value="ECO:0007669"/>
    <property type="project" value="UniProtKB-KW"/>
</dbReference>
<dbReference type="Gene3D" id="3.30.1490.480">
    <property type="entry name" value="Endolytic murein transglycosylase"/>
    <property type="match status" value="1"/>
</dbReference>
<dbReference type="CDD" id="cd08010">
    <property type="entry name" value="MltG_like"/>
    <property type="match status" value="1"/>
</dbReference>
<comment type="subcellular location">
    <subcellularLocation>
        <location evidence="7">Cell membrane</location>
        <topology evidence="7">Single-pass membrane protein</topology>
    </subcellularLocation>
</comment>
<proteinExistence type="inferred from homology"/>
<dbReference type="EC" id="4.2.2.29" evidence="7"/>
<comment type="catalytic activity">
    <reaction evidence="7">
        <text>a peptidoglycan chain = a peptidoglycan chain with N-acetyl-1,6-anhydromuramyl-[peptide] at the reducing end + a peptidoglycan chain with N-acetylglucosamine at the non-reducing end.</text>
        <dbReference type="EC" id="4.2.2.29"/>
    </reaction>
</comment>
<dbReference type="GO" id="GO:0005886">
    <property type="term" value="C:plasma membrane"/>
    <property type="evidence" value="ECO:0007669"/>
    <property type="project" value="UniProtKB-SubCell"/>
</dbReference>
<keyword evidence="2 7" id="KW-0812">Transmembrane</keyword>
<evidence type="ECO:0000313" key="8">
    <source>
        <dbReference type="EMBL" id="GLB52364.1"/>
    </source>
</evidence>
<name>A0A9W6B6X0_9FLAO</name>
<evidence type="ECO:0000256" key="6">
    <source>
        <dbReference type="ARBA" id="ARBA00023316"/>
    </source>
</evidence>
<dbReference type="EMBL" id="BRVP01000008">
    <property type="protein sequence ID" value="GLB52364.1"/>
    <property type="molecule type" value="Genomic_DNA"/>
</dbReference>
<dbReference type="GO" id="GO:0009252">
    <property type="term" value="P:peptidoglycan biosynthetic process"/>
    <property type="evidence" value="ECO:0007669"/>
    <property type="project" value="UniProtKB-UniRule"/>
</dbReference>
<dbReference type="GO" id="GO:0008932">
    <property type="term" value="F:lytic endotransglycosylase activity"/>
    <property type="evidence" value="ECO:0007669"/>
    <property type="project" value="UniProtKB-UniRule"/>
</dbReference>
<evidence type="ECO:0000256" key="5">
    <source>
        <dbReference type="ARBA" id="ARBA00023239"/>
    </source>
</evidence>
<gene>
    <name evidence="8" type="primary">pabC</name>
    <name evidence="7" type="synonym">mltG</name>
    <name evidence="8" type="ORF">NBRC110019_14040</name>
</gene>
<comment type="similarity">
    <text evidence="7">Belongs to the transglycosylase MltG family.</text>
</comment>
<dbReference type="PANTHER" id="PTHR30518:SF2">
    <property type="entry name" value="ENDOLYTIC MUREIN TRANSGLYCOSYLASE"/>
    <property type="match status" value="1"/>
</dbReference>
<reference evidence="8" key="1">
    <citation type="submission" date="2022-07" db="EMBL/GenBank/DDBJ databases">
        <title>Taxonomy of Novel Oxalotrophic and Methylotrophic Bacteria.</title>
        <authorList>
            <person name="Sahin N."/>
            <person name="Tani A."/>
        </authorList>
    </citation>
    <scope>NUCLEOTIDE SEQUENCE</scope>
    <source>
        <strain evidence="8">AM327</strain>
    </source>
</reference>
<accession>A0A9W6B6X0</accession>
<evidence type="ECO:0000256" key="3">
    <source>
        <dbReference type="ARBA" id="ARBA00022989"/>
    </source>
</evidence>
<dbReference type="RefSeq" id="WP_281753607.1">
    <property type="nucleotide sequence ID" value="NZ_BRVP01000008.1"/>
</dbReference>
<dbReference type="AlphaFoldDB" id="A0A9W6B6X0"/>
<sequence length="347" mass="39611">MNIKKLVVIIALLGVVAGGIFVYRIYNILFEPNTSFNNEEAHLYIGSIDTFDDVKEQLTPLLKDIDAFVQLAEKKGYASNVKPGYYIIKKGMNNNDIVNTLRVNNIPIQITFNNQDTLEKLAGRISTQIEADSTELLEAMYDAEFLKENGFTKATALAIYIPNTYEFFWNTSGSEFRNRMLKEYNLFWNEDRLNKAKALNLTPVQVVTVASIVQKETAKVSERKRVAGVYINRIKSNWLLGADPTVIFAYRKKIGDDDFVIKRVLNKHKDATSTSPYNTYYASGVPPGPIAMPDISSIDAVLNYEHHDYYFFVADVTNFGYHKFSKTLSQHLRNASQYHKWVSKQSY</sequence>
<keyword evidence="3 7" id="KW-1133">Transmembrane helix</keyword>
<keyword evidence="4 7" id="KW-0472">Membrane</keyword>
<dbReference type="Pfam" id="PF02618">
    <property type="entry name" value="YceG"/>
    <property type="match status" value="1"/>
</dbReference>
<evidence type="ECO:0000313" key="9">
    <source>
        <dbReference type="Proteomes" id="UP001143545"/>
    </source>
</evidence>
<organism evidence="8 9">
    <name type="scientific">Neptunitalea chrysea</name>
    <dbReference type="NCBI Taxonomy" id="1647581"/>
    <lineage>
        <taxon>Bacteria</taxon>
        <taxon>Pseudomonadati</taxon>
        <taxon>Bacteroidota</taxon>
        <taxon>Flavobacteriia</taxon>
        <taxon>Flavobacteriales</taxon>
        <taxon>Flavobacteriaceae</taxon>
        <taxon>Neptunitalea</taxon>
    </lineage>
</organism>
<keyword evidence="5 7" id="KW-0456">Lyase</keyword>
<protein>
    <recommendedName>
        <fullName evidence="7">Endolytic murein transglycosylase</fullName>
        <ecNumber evidence="7">4.2.2.29</ecNumber>
    </recommendedName>
    <alternativeName>
        <fullName evidence="7">Peptidoglycan lytic transglycosylase</fullName>
    </alternativeName>
    <alternativeName>
        <fullName evidence="7">Peptidoglycan polymerization terminase</fullName>
    </alternativeName>
</protein>
<dbReference type="HAMAP" id="MF_02065">
    <property type="entry name" value="MltG"/>
    <property type="match status" value="1"/>
</dbReference>
<evidence type="ECO:0000256" key="4">
    <source>
        <dbReference type="ARBA" id="ARBA00023136"/>
    </source>
</evidence>
<keyword evidence="6 7" id="KW-0961">Cell wall biogenesis/degradation</keyword>
<feature type="transmembrane region" description="Helical" evidence="7">
    <location>
        <begin position="7"/>
        <end position="26"/>
    </location>
</feature>